<keyword evidence="3 7" id="KW-0347">Helicase</keyword>
<dbReference type="CDD" id="cd00268">
    <property type="entry name" value="DEADc"/>
    <property type="match status" value="1"/>
</dbReference>
<feature type="domain" description="Helicase ATP-binding" evidence="9">
    <location>
        <begin position="32"/>
        <end position="230"/>
    </location>
</feature>
<dbReference type="RefSeq" id="WP_107141671.1">
    <property type="nucleotide sequence ID" value="NZ_CP028324.1"/>
</dbReference>
<dbReference type="InterPro" id="IPR011545">
    <property type="entry name" value="DEAD/DEAH_box_helicase_dom"/>
</dbReference>
<feature type="domain" description="DEAD-box RNA helicase Q" evidence="11">
    <location>
        <begin position="1"/>
        <end position="29"/>
    </location>
</feature>
<keyword evidence="2 7" id="KW-0378">Hydrolase</keyword>
<keyword evidence="4 7" id="KW-0067">ATP-binding</keyword>
<evidence type="ECO:0000259" key="10">
    <source>
        <dbReference type="PROSITE" id="PS51194"/>
    </source>
</evidence>
<feature type="region of interest" description="Disordered" evidence="8">
    <location>
        <begin position="67"/>
        <end position="96"/>
    </location>
</feature>
<evidence type="ECO:0000256" key="1">
    <source>
        <dbReference type="ARBA" id="ARBA00022741"/>
    </source>
</evidence>
<dbReference type="GO" id="GO:0003724">
    <property type="term" value="F:RNA helicase activity"/>
    <property type="evidence" value="ECO:0007669"/>
    <property type="project" value="InterPro"/>
</dbReference>
<dbReference type="GO" id="GO:0005829">
    <property type="term" value="C:cytosol"/>
    <property type="evidence" value="ECO:0007669"/>
    <property type="project" value="TreeGrafter"/>
</dbReference>
<dbReference type="Pfam" id="PF00270">
    <property type="entry name" value="DEAD"/>
    <property type="match status" value="1"/>
</dbReference>
<dbReference type="PROSITE" id="PS51195">
    <property type="entry name" value="Q_MOTIF"/>
    <property type="match status" value="1"/>
</dbReference>
<dbReference type="InterPro" id="IPR000629">
    <property type="entry name" value="RNA-helicase_DEAD-box_CS"/>
</dbReference>
<evidence type="ECO:0000259" key="11">
    <source>
        <dbReference type="PROSITE" id="PS51195"/>
    </source>
</evidence>
<feature type="compositionally biased region" description="Basic and acidic residues" evidence="8">
    <location>
        <begin position="484"/>
        <end position="493"/>
    </location>
</feature>
<dbReference type="PANTHER" id="PTHR47959">
    <property type="entry name" value="ATP-DEPENDENT RNA HELICASE RHLE-RELATED"/>
    <property type="match status" value="1"/>
</dbReference>
<dbReference type="InterPro" id="IPR027417">
    <property type="entry name" value="P-loop_NTPase"/>
</dbReference>
<evidence type="ECO:0000256" key="3">
    <source>
        <dbReference type="ARBA" id="ARBA00022806"/>
    </source>
</evidence>
<dbReference type="InterPro" id="IPR001650">
    <property type="entry name" value="Helicase_C-like"/>
</dbReference>
<dbReference type="SMART" id="SM00490">
    <property type="entry name" value="HELICc"/>
    <property type="match status" value="1"/>
</dbReference>
<dbReference type="PROSITE" id="PS51192">
    <property type="entry name" value="HELICASE_ATP_BIND_1"/>
    <property type="match status" value="1"/>
</dbReference>
<evidence type="ECO:0000256" key="8">
    <source>
        <dbReference type="SAM" id="MobiDB-lite"/>
    </source>
</evidence>
<protein>
    <submittedName>
        <fullName evidence="12">RNA helicase</fullName>
    </submittedName>
</protein>
<evidence type="ECO:0000256" key="2">
    <source>
        <dbReference type="ARBA" id="ARBA00022801"/>
    </source>
</evidence>
<dbReference type="InterPro" id="IPR014014">
    <property type="entry name" value="RNA_helicase_DEAD_Q_motif"/>
</dbReference>
<name>A0A2R4C9Q0_9BURK</name>
<organism evidence="12 13">
    <name type="scientific">Pseudoduganella armeniaca</name>
    <dbReference type="NCBI Taxonomy" id="2072590"/>
    <lineage>
        <taxon>Bacteria</taxon>
        <taxon>Pseudomonadati</taxon>
        <taxon>Pseudomonadota</taxon>
        <taxon>Betaproteobacteria</taxon>
        <taxon>Burkholderiales</taxon>
        <taxon>Oxalobacteraceae</taxon>
        <taxon>Telluria group</taxon>
        <taxon>Pseudoduganella</taxon>
    </lineage>
</organism>
<dbReference type="Gene3D" id="3.40.50.300">
    <property type="entry name" value="P-loop containing nucleotide triphosphate hydrolases"/>
    <property type="match status" value="2"/>
</dbReference>
<dbReference type="InterPro" id="IPR044742">
    <property type="entry name" value="DEAD/DEAH_RhlB"/>
</dbReference>
<dbReference type="AlphaFoldDB" id="A0A2R4C9Q0"/>
<feature type="short sequence motif" description="Q motif" evidence="6">
    <location>
        <begin position="1"/>
        <end position="29"/>
    </location>
</feature>
<dbReference type="PROSITE" id="PS00039">
    <property type="entry name" value="DEAD_ATP_HELICASE"/>
    <property type="match status" value="1"/>
</dbReference>
<comment type="similarity">
    <text evidence="5 7">Belongs to the DEAD box helicase family.</text>
</comment>
<dbReference type="GO" id="GO:0003676">
    <property type="term" value="F:nucleic acid binding"/>
    <property type="evidence" value="ECO:0007669"/>
    <property type="project" value="InterPro"/>
</dbReference>
<dbReference type="Pfam" id="PF00271">
    <property type="entry name" value="Helicase_C"/>
    <property type="match status" value="1"/>
</dbReference>
<evidence type="ECO:0000313" key="13">
    <source>
        <dbReference type="Proteomes" id="UP000240505"/>
    </source>
</evidence>
<evidence type="ECO:0000259" key="9">
    <source>
        <dbReference type="PROSITE" id="PS51192"/>
    </source>
</evidence>
<evidence type="ECO:0000256" key="6">
    <source>
        <dbReference type="PROSITE-ProRule" id="PRU00552"/>
    </source>
</evidence>
<dbReference type="KEGG" id="masz:C9I28_11850"/>
<keyword evidence="13" id="KW-1185">Reference proteome</keyword>
<dbReference type="CDD" id="cd18787">
    <property type="entry name" value="SF2_C_DEAD"/>
    <property type="match status" value="1"/>
</dbReference>
<evidence type="ECO:0000256" key="5">
    <source>
        <dbReference type="ARBA" id="ARBA00038437"/>
    </source>
</evidence>
<feature type="region of interest" description="Disordered" evidence="8">
    <location>
        <begin position="397"/>
        <end position="493"/>
    </location>
</feature>
<accession>A0A2R4C9Q0</accession>
<dbReference type="InterPro" id="IPR014001">
    <property type="entry name" value="Helicase_ATP-bd"/>
</dbReference>
<proteinExistence type="inferred from homology"/>
<evidence type="ECO:0000256" key="4">
    <source>
        <dbReference type="ARBA" id="ARBA00022840"/>
    </source>
</evidence>
<evidence type="ECO:0000313" key="12">
    <source>
        <dbReference type="EMBL" id="AVR96323.1"/>
    </source>
</evidence>
<dbReference type="GO" id="GO:0016787">
    <property type="term" value="F:hydrolase activity"/>
    <property type="evidence" value="ECO:0007669"/>
    <property type="project" value="UniProtKB-KW"/>
</dbReference>
<dbReference type="GO" id="GO:0005524">
    <property type="term" value="F:ATP binding"/>
    <property type="evidence" value="ECO:0007669"/>
    <property type="project" value="UniProtKB-KW"/>
</dbReference>
<evidence type="ECO:0000256" key="7">
    <source>
        <dbReference type="RuleBase" id="RU000492"/>
    </source>
</evidence>
<feature type="domain" description="Helicase C-terminal" evidence="10">
    <location>
        <begin position="257"/>
        <end position="403"/>
    </location>
</feature>
<dbReference type="EMBL" id="CP028324">
    <property type="protein sequence ID" value="AVR96323.1"/>
    <property type="molecule type" value="Genomic_DNA"/>
</dbReference>
<gene>
    <name evidence="12" type="ORF">C9I28_11850</name>
</gene>
<reference evidence="12 13" key="1">
    <citation type="submission" date="2018-03" db="EMBL/GenBank/DDBJ databases">
        <title>Massilia armeniaca sp. nov., isolated from desert soil.</title>
        <authorList>
            <person name="Huang H."/>
            <person name="Ren M."/>
        </authorList>
    </citation>
    <scope>NUCLEOTIDE SEQUENCE [LARGE SCALE GENOMIC DNA]</scope>
    <source>
        <strain evidence="12 13">ZMN-3</strain>
    </source>
</reference>
<dbReference type="SUPFAM" id="SSF52540">
    <property type="entry name" value="P-loop containing nucleoside triphosphate hydrolases"/>
    <property type="match status" value="1"/>
</dbReference>
<dbReference type="OrthoDB" id="5297934at2"/>
<keyword evidence="1 7" id="KW-0547">Nucleotide-binding</keyword>
<dbReference type="InterPro" id="IPR050079">
    <property type="entry name" value="DEAD_box_RNA_helicase"/>
</dbReference>
<feature type="compositionally biased region" description="Basic and acidic residues" evidence="8">
    <location>
        <begin position="457"/>
        <end position="476"/>
    </location>
</feature>
<dbReference type="PROSITE" id="PS51194">
    <property type="entry name" value="HELICASE_CTER"/>
    <property type="match status" value="1"/>
</dbReference>
<dbReference type="Proteomes" id="UP000240505">
    <property type="component" value="Chromosome"/>
</dbReference>
<sequence>MSFETLGLNPSILKALLDAGYTAPTPVQEQAVPAAIAGKDLLVSSQTGSGKTAAFMLPSLHRLAENEPAAPQGRTPNQEKQAASARGERPRFKPAQPKMLVLTPTRELALQVTTNTDKYSVNLRRIKAVSILGGMPYPKQMQLLSRNPEILVATPGRLIDHMESGKIDFSQLQILVLDEADRMLDMGFIDDIEKIVAATPDDRQTMLFSATLDGVVGNMARRITKNPLVIQIMQAANKHENITQRVHFVDDLSHKNRLLDHLLRDESMDQAVVFTATKRDADTIADRLNIAGFSAAALHGDMHQGARNRTLDGMRRGSVKVLVATDVAARGIDVPTITHVVNYDLPKFPEDYVHRIGRTGRAGRNGLAISLVNHAEGMNVKRIERFTKQTIPVDVVEGFEPKRSAPPRSAARPGWKPGEGRGGKPGQRSFSKPGAPREGGGGHYRSEGTPFRSEGTPFRKEGGGFRRDGDSFRREGSAAAPRSDAPRRPWGER</sequence>
<dbReference type="SMART" id="SM00487">
    <property type="entry name" value="DEXDc"/>
    <property type="match status" value="1"/>
</dbReference>
<dbReference type="PANTHER" id="PTHR47959:SF17">
    <property type="entry name" value="ATP-DEPENDENT RNA HELICASE DEAD BOX FAMILY"/>
    <property type="match status" value="1"/>
</dbReference>